<protein>
    <submittedName>
        <fullName evidence="1">Uncharacterized protein</fullName>
    </submittedName>
</protein>
<evidence type="ECO:0000313" key="1">
    <source>
        <dbReference type="EMBL" id="DAG87119.1"/>
    </source>
</evidence>
<organism evidence="1">
    <name type="scientific">Ackermannviridae sp</name>
    <dbReference type="NCBI Taxonomy" id="2831612"/>
    <lineage>
        <taxon>Viruses</taxon>
        <taxon>Duplodnaviria</taxon>
        <taxon>Heunggongvirae</taxon>
        <taxon>Uroviricota</taxon>
        <taxon>Caudoviricetes</taxon>
        <taxon>Pantevenvirales</taxon>
        <taxon>Ackermannviridae</taxon>
    </lineage>
</organism>
<name>A0A8S5VIH6_9CAUD</name>
<sequence>MVSGLHKNHRRRFEEQGCHWAARYARPFDK</sequence>
<reference evidence="1" key="1">
    <citation type="journal article" date="2021" name="Proc. Natl. Acad. Sci. U.S.A.">
        <title>A Catalog of Tens of Thousands of Viruses from Human Metagenomes Reveals Hidden Associations with Chronic Diseases.</title>
        <authorList>
            <person name="Tisza M.J."/>
            <person name="Buck C.B."/>
        </authorList>
    </citation>
    <scope>NUCLEOTIDE SEQUENCE</scope>
    <source>
        <strain evidence="1">Ct2yr23</strain>
    </source>
</reference>
<dbReference type="EMBL" id="BK035228">
    <property type="protein sequence ID" value="DAG87119.1"/>
    <property type="molecule type" value="Genomic_DNA"/>
</dbReference>
<accession>A0A8S5VIH6</accession>
<proteinExistence type="predicted"/>